<organism evidence="2 3">
    <name type="scientific">Humicola insolens</name>
    <name type="common">Soft-rot fungus</name>
    <dbReference type="NCBI Taxonomy" id="85995"/>
    <lineage>
        <taxon>Eukaryota</taxon>
        <taxon>Fungi</taxon>
        <taxon>Dikarya</taxon>
        <taxon>Ascomycota</taxon>
        <taxon>Pezizomycotina</taxon>
        <taxon>Sordariomycetes</taxon>
        <taxon>Sordariomycetidae</taxon>
        <taxon>Sordariales</taxon>
        <taxon>Chaetomiaceae</taxon>
        <taxon>Mycothermus</taxon>
    </lineage>
</organism>
<evidence type="ECO:0000313" key="2">
    <source>
        <dbReference type="EMBL" id="KAL1836032.1"/>
    </source>
</evidence>
<evidence type="ECO:0000256" key="1">
    <source>
        <dbReference type="SAM" id="MobiDB-lite"/>
    </source>
</evidence>
<proteinExistence type="predicted"/>
<feature type="compositionally biased region" description="Low complexity" evidence="1">
    <location>
        <begin position="78"/>
        <end position="100"/>
    </location>
</feature>
<dbReference type="Proteomes" id="UP001583172">
    <property type="component" value="Unassembled WGS sequence"/>
</dbReference>
<accession>A0ABR3V2R4</accession>
<dbReference type="EMBL" id="JAZGSY010000477">
    <property type="protein sequence ID" value="KAL1836032.1"/>
    <property type="molecule type" value="Genomic_DNA"/>
</dbReference>
<sequence length="133" mass="14199">MSSRRRSPSRLSFSVMVPSRRLRPRRSFPAISCRSKRVPLSPLMAASLRRVPSFRSISLPSLASPWLSTSTTATSATLPRLSSVVRPSSSSRPRVTTPSSAVPPPSSTLLAPVRVTSPRCSTASAPSCSSSSF</sequence>
<reference evidence="2 3" key="1">
    <citation type="journal article" date="2024" name="Commun. Biol.">
        <title>Comparative genomic analysis of thermophilic fungi reveals convergent evolutionary adaptations and gene losses.</title>
        <authorList>
            <person name="Steindorff A.S."/>
            <person name="Aguilar-Pontes M.V."/>
            <person name="Robinson A.J."/>
            <person name="Andreopoulos B."/>
            <person name="LaButti K."/>
            <person name="Kuo A."/>
            <person name="Mondo S."/>
            <person name="Riley R."/>
            <person name="Otillar R."/>
            <person name="Haridas S."/>
            <person name="Lipzen A."/>
            <person name="Grimwood J."/>
            <person name="Schmutz J."/>
            <person name="Clum A."/>
            <person name="Reid I.D."/>
            <person name="Moisan M.C."/>
            <person name="Butler G."/>
            <person name="Nguyen T.T.M."/>
            <person name="Dewar K."/>
            <person name="Conant G."/>
            <person name="Drula E."/>
            <person name="Henrissat B."/>
            <person name="Hansel C."/>
            <person name="Singer S."/>
            <person name="Hutchinson M.I."/>
            <person name="de Vries R.P."/>
            <person name="Natvig D.O."/>
            <person name="Powell A.J."/>
            <person name="Tsang A."/>
            <person name="Grigoriev I.V."/>
        </authorList>
    </citation>
    <scope>NUCLEOTIDE SEQUENCE [LARGE SCALE GENOMIC DNA]</scope>
    <source>
        <strain evidence="2 3">CBS 620.91</strain>
    </source>
</reference>
<feature type="compositionally biased region" description="Low complexity" evidence="1">
    <location>
        <begin position="107"/>
        <end position="133"/>
    </location>
</feature>
<feature type="region of interest" description="Disordered" evidence="1">
    <location>
        <begin position="78"/>
        <end position="133"/>
    </location>
</feature>
<comment type="caution">
    <text evidence="2">The sequence shown here is derived from an EMBL/GenBank/DDBJ whole genome shotgun (WGS) entry which is preliminary data.</text>
</comment>
<evidence type="ECO:0000313" key="3">
    <source>
        <dbReference type="Proteomes" id="UP001583172"/>
    </source>
</evidence>
<keyword evidence="3" id="KW-1185">Reference proteome</keyword>
<name>A0ABR3V2R4_HUMIN</name>
<protein>
    <submittedName>
        <fullName evidence="2">Uncharacterized protein</fullName>
    </submittedName>
</protein>
<gene>
    <name evidence="2" type="ORF">VTJ49DRAFT_5678</name>
</gene>